<dbReference type="EMBL" id="CP016616">
    <property type="protein sequence ID" value="ANY81652.1"/>
    <property type="molecule type" value="Genomic_DNA"/>
</dbReference>
<dbReference type="InterPro" id="IPR043721">
    <property type="entry name" value="DUF5662"/>
</dbReference>
<sequence length="135" mass="15207">MLRRGRVHDASKFDPAEKPAFDEAIPLLRGVPYGSPEYASVLERLAPTFDHHYRCNSHHPEHYGPQGISGMDLFDLVEMVCDWMAAAKRNPQDGIKLAYNVELFGIQDQLAAILANTLARWPGRHPDQPKQDSSK</sequence>
<proteinExistence type="predicted"/>
<gene>
    <name evidence="1" type="ORF">BB934_07600</name>
</gene>
<organism evidence="1">
    <name type="scientific">Microvirga ossetica</name>
    <dbReference type="NCBI Taxonomy" id="1882682"/>
    <lineage>
        <taxon>Bacteria</taxon>
        <taxon>Pseudomonadati</taxon>
        <taxon>Pseudomonadota</taxon>
        <taxon>Alphaproteobacteria</taxon>
        <taxon>Hyphomicrobiales</taxon>
        <taxon>Methylobacteriaceae</taxon>
        <taxon>Microvirga</taxon>
    </lineage>
</organism>
<dbReference type="KEGG" id="moc:BB934_07600"/>
<evidence type="ECO:0000313" key="1">
    <source>
        <dbReference type="EMBL" id="ANY81652.1"/>
    </source>
</evidence>
<dbReference type="AlphaFoldDB" id="A0A1B2EPA3"/>
<protein>
    <submittedName>
        <fullName evidence="1">Uncharacterized protein</fullName>
    </submittedName>
</protein>
<name>A0A1B2EPA3_9HYPH</name>
<dbReference type="Pfam" id="PF18907">
    <property type="entry name" value="DUF5662"/>
    <property type="match status" value="1"/>
</dbReference>
<accession>A0A1B2EPA3</accession>
<reference evidence="1" key="1">
    <citation type="submission" date="2016-07" db="EMBL/GenBank/DDBJ databases">
        <title>Microvirga ossetica sp. nov. a new species of rhizobia isolated from root nodules of the legume species Vicia alpestris Steven originated from North Ossetia region in the Caucasus.</title>
        <authorList>
            <person name="Safronova V.I."/>
            <person name="Kuznetsova I.G."/>
            <person name="Sazanova A.L."/>
            <person name="Belimov A."/>
            <person name="Andronov E."/>
            <person name="Osledkin Y.S."/>
            <person name="Onishchuk O.P."/>
            <person name="Kurchak O.N."/>
            <person name="Shaposhnikov A.I."/>
            <person name="Willems A."/>
            <person name="Tikhonovich I.A."/>
        </authorList>
    </citation>
    <scope>NUCLEOTIDE SEQUENCE [LARGE SCALE GENOMIC DNA]</scope>
    <source>
        <strain evidence="1">V5/3M</strain>
    </source>
</reference>